<organism evidence="10 11">
    <name type="scientific">Pinctada imbricata</name>
    <name type="common">Atlantic pearl-oyster</name>
    <name type="synonym">Pinctada martensii</name>
    <dbReference type="NCBI Taxonomy" id="66713"/>
    <lineage>
        <taxon>Eukaryota</taxon>
        <taxon>Metazoa</taxon>
        <taxon>Spiralia</taxon>
        <taxon>Lophotrochozoa</taxon>
        <taxon>Mollusca</taxon>
        <taxon>Bivalvia</taxon>
        <taxon>Autobranchia</taxon>
        <taxon>Pteriomorphia</taxon>
        <taxon>Pterioida</taxon>
        <taxon>Pterioidea</taxon>
        <taxon>Pteriidae</taxon>
        <taxon>Pinctada</taxon>
    </lineage>
</organism>
<dbReference type="CDD" id="cd13884">
    <property type="entry name" value="CuRO_2_tcLCC_insect_like"/>
    <property type="match status" value="1"/>
</dbReference>
<dbReference type="InterPro" id="IPR001117">
    <property type="entry name" value="Cu-oxidase_2nd"/>
</dbReference>
<evidence type="ECO:0000256" key="5">
    <source>
        <dbReference type="SAM" id="MobiDB-lite"/>
    </source>
</evidence>
<evidence type="ECO:0000313" key="11">
    <source>
        <dbReference type="Proteomes" id="UP001186944"/>
    </source>
</evidence>
<protein>
    <submittedName>
        <fullName evidence="10">Uncharacterized protein</fullName>
    </submittedName>
</protein>
<feature type="chain" id="PRO_5041707913" evidence="6">
    <location>
        <begin position="25"/>
        <end position="794"/>
    </location>
</feature>
<keyword evidence="3" id="KW-0560">Oxidoreductase</keyword>
<dbReference type="Pfam" id="PF00394">
    <property type="entry name" value="Cu-oxidase"/>
    <property type="match status" value="1"/>
</dbReference>
<dbReference type="Proteomes" id="UP001186944">
    <property type="component" value="Unassembled WGS sequence"/>
</dbReference>
<evidence type="ECO:0000256" key="6">
    <source>
        <dbReference type="SAM" id="SignalP"/>
    </source>
</evidence>
<dbReference type="InterPro" id="IPR011706">
    <property type="entry name" value="Cu-oxidase_C"/>
</dbReference>
<evidence type="ECO:0000256" key="3">
    <source>
        <dbReference type="ARBA" id="ARBA00023002"/>
    </source>
</evidence>
<dbReference type="InterPro" id="IPR008972">
    <property type="entry name" value="Cupredoxin"/>
</dbReference>
<dbReference type="PROSITE" id="PS00079">
    <property type="entry name" value="MULTICOPPER_OXIDASE1"/>
    <property type="match status" value="1"/>
</dbReference>
<reference evidence="10" key="1">
    <citation type="submission" date="2019-08" db="EMBL/GenBank/DDBJ databases">
        <title>The improved chromosome-level genome for the pearl oyster Pinctada fucata martensii using PacBio sequencing and Hi-C.</title>
        <authorList>
            <person name="Zheng Z."/>
        </authorList>
    </citation>
    <scope>NUCLEOTIDE SEQUENCE</scope>
    <source>
        <strain evidence="10">ZZ-2019</strain>
        <tissue evidence="10">Adductor muscle</tissue>
    </source>
</reference>
<dbReference type="FunFam" id="2.60.40.420:FF:000031">
    <property type="entry name" value="Laccase-2 isoform A"/>
    <property type="match status" value="1"/>
</dbReference>
<dbReference type="GO" id="GO:0005507">
    <property type="term" value="F:copper ion binding"/>
    <property type="evidence" value="ECO:0007669"/>
    <property type="project" value="InterPro"/>
</dbReference>
<dbReference type="CDD" id="cd13858">
    <property type="entry name" value="CuRO_1_tcLCC2_insect_like"/>
    <property type="match status" value="1"/>
</dbReference>
<dbReference type="InterPro" id="IPR011707">
    <property type="entry name" value="Cu-oxidase-like_N"/>
</dbReference>
<dbReference type="PROSITE" id="PS00080">
    <property type="entry name" value="MULTICOPPER_OXIDASE2"/>
    <property type="match status" value="1"/>
</dbReference>
<dbReference type="GO" id="GO:0006826">
    <property type="term" value="P:iron ion transport"/>
    <property type="evidence" value="ECO:0007669"/>
    <property type="project" value="TreeGrafter"/>
</dbReference>
<evidence type="ECO:0000259" key="9">
    <source>
        <dbReference type="Pfam" id="PF07732"/>
    </source>
</evidence>
<gene>
    <name evidence="10" type="ORF">FSP39_012795</name>
</gene>
<feature type="region of interest" description="Disordered" evidence="5">
    <location>
        <begin position="747"/>
        <end position="769"/>
    </location>
</feature>
<evidence type="ECO:0000256" key="1">
    <source>
        <dbReference type="ARBA" id="ARBA00010609"/>
    </source>
</evidence>
<dbReference type="Gene3D" id="2.60.40.420">
    <property type="entry name" value="Cupredoxins - blue copper proteins"/>
    <property type="match status" value="4"/>
</dbReference>
<dbReference type="Pfam" id="PF07731">
    <property type="entry name" value="Cu-oxidase_2"/>
    <property type="match status" value="1"/>
</dbReference>
<feature type="domain" description="Plastocyanin-like" evidence="8">
    <location>
        <begin position="571"/>
        <end position="720"/>
    </location>
</feature>
<comment type="similarity">
    <text evidence="1">Belongs to the multicopper oxidase family.</text>
</comment>
<evidence type="ECO:0000259" key="8">
    <source>
        <dbReference type="Pfam" id="PF07731"/>
    </source>
</evidence>
<dbReference type="GO" id="GO:0016491">
    <property type="term" value="F:oxidoreductase activity"/>
    <property type="evidence" value="ECO:0007669"/>
    <property type="project" value="UniProtKB-KW"/>
</dbReference>
<name>A0AA89BSR4_PINIB</name>
<evidence type="ECO:0000259" key="7">
    <source>
        <dbReference type="Pfam" id="PF00394"/>
    </source>
</evidence>
<dbReference type="InterPro" id="IPR045087">
    <property type="entry name" value="Cu-oxidase_fam"/>
</dbReference>
<proteinExistence type="inferred from homology"/>
<dbReference type="InterPro" id="IPR033138">
    <property type="entry name" value="Cu_oxidase_CS"/>
</dbReference>
<dbReference type="SUPFAM" id="SSF49503">
    <property type="entry name" value="Cupredoxins"/>
    <property type="match status" value="3"/>
</dbReference>
<dbReference type="PANTHER" id="PTHR11709:SF394">
    <property type="entry name" value="FI03373P-RELATED"/>
    <property type="match status" value="1"/>
</dbReference>
<dbReference type="Pfam" id="PF07732">
    <property type="entry name" value="Cu-oxidase_3"/>
    <property type="match status" value="1"/>
</dbReference>
<dbReference type="AlphaFoldDB" id="A0AA89BSR4"/>
<keyword evidence="6" id="KW-0732">Signal</keyword>
<accession>A0AA89BSR4</accession>
<evidence type="ECO:0000313" key="10">
    <source>
        <dbReference type="EMBL" id="KAK3086056.1"/>
    </source>
</evidence>
<keyword evidence="4" id="KW-0186">Copper</keyword>
<dbReference type="PANTHER" id="PTHR11709">
    <property type="entry name" value="MULTI-COPPER OXIDASE"/>
    <property type="match status" value="1"/>
</dbReference>
<dbReference type="CDD" id="cd13905">
    <property type="entry name" value="CuRO_3_tcLLC2_insect_like"/>
    <property type="match status" value="1"/>
</dbReference>
<keyword evidence="11" id="KW-1185">Reference proteome</keyword>
<comment type="caution">
    <text evidence="10">The sequence shown here is derived from an EMBL/GenBank/DDBJ whole genome shotgun (WGS) entry which is preliminary data.</text>
</comment>
<feature type="domain" description="Plastocyanin-like" evidence="7">
    <location>
        <begin position="365"/>
        <end position="469"/>
    </location>
</feature>
<feature type="signal peptide" evidence="6">
    <location>
        <begin position="1"/>
        <end position="24"/>
    </location>
</feature>
<dbReference type="FunFam" id="2.60.40.420:FF:000045">
    <property type="entry name" value="Laccase 2"/>
    <property type="match status" value="1"/>
</dbReference>
<dbReference type="InterPro" id="IPR002355">
    <property type="entry name" value="Cu_oxidase_Cu_BS"/>
</dbReference>
<dbReference type="GO" id="GO:0005886">
    <property type="term" value="C:plasma membrane"/>
    <property type="evidence" value="ECO:0007669"/>
    <property type="project" value="TreeGrafter"/>
</dbReference>
<feature type="domain" description="Plastocyanin-like" evidence="9">
    <location>
        <begin position="86"/>
        <end position="195"/>
    </location>
</feature>
<dbReference type="EMBL" id="VSWD01000012">
    <property type="protein sequence ID" value="KAK3086056.1"/>
    <property type="molecule type" value="Genomic_DNA"/>
</dbReference>
<evidence type="ECO:0000256" key="4">
    <source>
        <dbReference type="ARBA" id="ARBA00023008"/>
    </source>
</evidence>
<evidence type="ECO:0000256" key="2">
    <source>
        <dbReference type="ARBA" id="ARBA00022723"/>
    </source>
</evidence>
<keyword evidence="2" id="KW-0479">Metal-binding</keyword>
<sequence>MVVPPHIWSLALVLLNFMSEQVLSSASVNRYPDYREHRCNRDCDDDPDEKTCEYEFTLEYYYTLTQACHNCPYNVTDCYRPHCVSADGVSRGLLTVNRMMPGPAIRVCEDDDIVVNVKNNMEGGEGTAIHWHGILQSQTPHMDGVSMLTQCPIHLHSKFQYKFKADTPGTHFWHAHSGLQRADGVYGAIVIKQKKSREPQRHLYDYDIPEHTILLSDWITEMGAVRFSGHHHAMTEHFPSSILINGKGTKREFRMQNNAHSAHMGHMMHTMGMTHGAPPTSSPMAHHMSNSDSDNNMDALHTMAHHTMESLPTMAQTMEALPTLSQSDMENMMHEAHRMRRGTESVMTMPTNGDNENMPDMDKDHAMFTPQPVFTVKPMKRYRFRIISNGVNNCPIQFSIDNHTMTMIASDGSPFKPLEVQYFNIFAGERYDFVLFTNNHVGNYWIRTRGLADCMLKRARQTAILRYEGTTPENPKESTEYEAFERKGTLLNPFNRNSGPLEVNAYELESVVPDEAPLKTEPDKRFYLGFDFNMVDNYRFNDPDLYPLSNMIGHAHHMGSPQINGITHVMPSSPPLSQYSKYVEQGFCNEDTIQKNCKHEFCECIHRVKVKLGEEVELVLVDEGKMQDNNHPMHLHGYKFKVIGMAKLGNSTTVKHIKQLDHMGLIKRNLKHPISKDTVTVPDGGYTIIRFHANNPGFWLFHCHIAFHMEMGMNMIIQVGEVNEMLPPPPHFPKCGDWTPESVAMAKKEDDSTPQKQLSCPQITNTAPPSTSPAIPPVFIFLFSQFFSECLMNN</sequence>